<dbReference type="Proteomes" id="UP000257109">
    <property type="component" value="Unassembled WGS sequence"/>
</dbReference>
<dbReference type="EMBL" id="QJKJ01012219">
    <property type="protein sequence ID" value="RDX69194.1"/>
    <property type="molecule type" value="Genomic_DNA"/>
</dbReference>
<evidence type="ECO:0000313" key="2">
    <source>
        <dbReference type="Proteomes" id="UP000257109"/>
    </source>
</evidence>
<protein>
    <submittedName>
        <fullName evidence="1">Uncharacterized protein</fullName>
    </submittedName>
</protein>
<organism evidence="1 2">
    <name type="scientific">Mucuna pruriens</name>
    <name type="common">Velvet bean</name>
    <name type="synonym">Dolichos pruriens</name>
    <dbReference type="NCBI Taxonomy" id="157652"/>
    <lineage>
        <taxon>Eukaryota</taxon>
        <taxon>Viridiplantae</taxon>
        <taxon>Streptophyta</taxon>
        <taxon>Embryophyta</taxon>
        <taxon>Tracheophyta</taxon>
        <taxon>Spermatophyta</taxon>
        <taxon>Magnoliopsida</taxon>
        <taxon>eudicotyledons</taxon>
        <taxon>Gunneridae</taxon>
        <taxon>Pentapetalae</taxon>
        <taxon>rosids</taxon>
        <taxon>fabids</taxon>
        <taxon>Fabales</taxon>
        <taxon>Fabaceae</taxon>
        <taxon>Papilionoideae</taxon>
        <taxon>50 kb inversion clade</taxon>
        <taxon>NPAAA clade</taxon>
        <taxon>indigoferoid/millettioid clade</taxon>
        <taxon>Phaseoleae</taxon>
        <taxon>Mucuna</taxon>
    </lineage>
</organism>
<evidence type="ECO:0000313" key="1">
    <source>
        <dbReference type="EMBL" id="RDX69194.1"/>
    </source>
</evidence>
<feature type="non-terminal residue" evidence="1">
    <location>
        <position position="1"/>
    </location>
</feature>
<sequence length="83" mass="9291">MSEGQQHLEDCFQNSLCHYEYAIAAKVVVKATAVVEEVDDDDDAPLITRLNKRKTPSVKHQGTLLINMTVVSPILKAKRIKAR</sequence>
<comment type="caution">
    <text evidence="1">The sequence shown here is derived from an EMBL/GenBank/DDBJ whole genome shotgun (WGS) entry which is preliminary data.</text>
</comment>
<keyword evidence="2" id="KW-1185">Reference proteome</keyword>
<name>A0A371ET74_MUCPR</name>
<accession>A0A371ET74</accession>
<gene>
    <name evidence="1" type="ORF">CR513_51718</name>
</gene>
<proteinExistence type="predicted"/>
<dbReference type="AlphaFoldDB" id="A0A371ET74"/>
<reference evidence="1" key="1">
    <citation type="submission" date="2018-05" db="EMBL/GenBank/DDBJ databases">
        <title>Draft genome of Mucuna pruriens seed.</title>
        <authorList>
            <person name="Nnadi N.E."/>
            <person name="Vos R."/>
            <person name="Hasami M.H."/>
            <person name="Devisetty U.K."/>
            <person name="Aguiy J.C."/>
        </authorList>
    </citation>
    <scope>NUCLEOTIDE SEQUENCE [LARGE SCALE GENOMIC DNA]</scope>
    <source>
        <strain evidence="1">JCA_2017</strain>
    </source>
</reference>